<feature type="transmembrane region" description="Helical" evidence="13">
    <location>
        <begin position="30"/>
        <end position="50"/>
    </location>
</feature>
<dbReference type="Pfam" id="PF02080">
    <property type="entry name" value="TrkA_C"/>
    <property type="match status" value="1"/>
</dbReference>
<feature type="transmembrane region" description="Helical" evidence="13">
    <location>
        <begin position="195"/>
        <end position="213"/>
    </location>
</feature>
<gene>
    <name evidence="16" type="ORF">GQS65_07260</name>
</gene>
<keyword evidence="4" id="KW-0050">Antiport</keyword>
<evidence type="ECO:0000256" key="3">
    <source>
        <dbReference type="ARBA" id="ARBA00022448"/>
    </source>
</evidence>
<dbReference type="GO" id="GO:1902600">
    <property type="term" value="P:proton transmembrane transport"/>
    <property type="evidence" value="ECO:0007669"/>
    <property type="project" value="InterPro"/>
</dbReference>
<feature type="transmembrane region" description="Helical" evidence="13">
    <location>
        <begin position="62"/>
        <end position="82"/>
    </location>
</feature>
<evidence type="ECO:0000259" key="14">
    <source>
        <dbReference type="PROSITE" id="PS51201"/>
    </source>
</evidence>
<evidence type="ECO:0000259" key="15">
    <source>
        <dbReference type="PROSITE" id="PS51202"/>
    </source>
</evidence>
<dbReference type="PANTHER" id="PTHR32507:SF0">
    <property type="entry name" value="NA(+)_H(+) ANTIPORTER 2-RELATED"/>
    <property type="match status" value="1"/>
</dbReference>
<evidence type="ECO:0000256" key="2">
    <source>
        <dbReference type="ARBA" id="ARBA00004651"/>
    </source>
</evidence>
<evidence type="ECO:0000256" key="10">
    <source>
        <dbReference type="ARBA" id="ARBA00023027"/>
    </source>
</evidence>
<evidence type="ECO:0000256" key="9">
    <source>
        <dbReference type="ARBA" id="ARBA00022989"/>
    </source>
</evidence>
<dbReference type="PRINTS" id="PR00335">
    <property type="entry name" value="KUPTAKETRKA"/>
</dbReference>
<reference evidence="16 17" key="1">
    <citation type="submission" date="2019-12" db="EMBL/GenBank/DDBJ databases">
        <title>Halocatena pleomorpha gen. nov. sp. nov., an extremely halophilic archaeon of family Halobacteriaceae isolated from saltpan soil.</title>
        <authorList>
            <person name="Pal Y."/>
            <person name="Verma A."/>
            <person name="Krishnamurthi S."/>
            <person name="Kumar P."/>
        </authorList>
    </citation>
    <scope>NUCLEOTIDE SEQUENCE [LARGE SCALE GENOMIC DNA]</scope>
    <source>
        <strain evidence="16 17">JCM 16495</strain>
    </source>
</reference>
<comment type="caution">
    <text evidence="16">The sequence shown here is derived from an EMBL/GenBank/DDBJ whole genome shotgun (WGS) entry which is preliminary data.</text>
</comment>
<organism evidence="16 17">
    <name type="scientific">Halomarina oriensis</name>
    <dbReference type="NCBI Taxonomy" id="671145"/>
    <lineage>
        <taxon>Archaea</taxon>
        <taxon>Methanobacteriati</taxon>
        <taxon>Methanobacteriota</taxon>
        <taxon>Stenosarchaea group</taxon>
        <taxon>Halobacteria</taxon>
        <taxon>Halobacteriales</taxon>
        <taxon>Natronomonadaceae</taxon>
        <taxon>Halomarina</taxon>
    </lineage>
</organism>
<keyword evidence="10" id="KW-0520">NAD</keyword>
<feature type="domain" description="RCK C-terminal" evidence="15">
    <location>
        <begin position="554"/>
        <end position="637"/>
    </location>
</feature>
<dbReference type="InterPro" id="IPR038770">
    <property type="entry name" value="Na+/solute_symporter_sf"/>
</dbReference>
<evidence type="ECO:0000256" key="5">
    <source>
        <dbReference type="ARBA" id="ARBA00022475"/>
    </source>
</evidence>
<dbReference type="GO" id="GO:0015079">
    <property type="term" value="F:potassium ion transmembrane transporter activity"/>
    <property type="evidence" value="ECO:0007669"/>
    <property type="project" value="InterPro"/>
</dbReference>
<dbReference type="Pfam" id="PF00999">
    <property type="entry name" value="Na_H_Exchanger"/>
    <property type="match status" value="1"/>
</dbReference>
<keyword evidence="17" id="KW-1185">Reference proteome</keyword>
<dbReference type="AlphaFoldDB" id="A0A6B0GLF1"/>
<keyword evidence="8" id="KW-0630">Potassium</keyword>
<feature type="transmembrane region" description="Helical" evidence="13">
    <location>
        <begin position="94"/>
        <end position="117"/>
    </location>
</feature>
<evidence type="ECO:0000256" key="1">
    <source>
        <dbReference type="ARBA" id="ARBA00003660"/>
    </source>
</evidence>
<keyword evidence="3" id="KW-0813">Transport</keyword>
<keyword evidence="12 13" id="KW-0472">Membrane</keyword>
<dbReference type="PROSITE" id="PS51202">
    <property type="entry name" value="RCK_C"/>
    <property type="match status" value="1"/>
</dbReference>
<evidence type="ECO:0000256" key="7">
    <source>
        <dbReference type="ARBA" id="ARBA00022692"/>
    </source>
</evidence>
<name>A0A6B0GLF1_9EURY</name>
<feature type="domain" description="RCK N-terminal" evidence="14">
    <location>
        <begin position="420"/>
        <end position="541"/>
    </location>
</feature>
<dbReference type="InterPro" id="IPR036291">
    <property type="entry name" value="NAD(P)-bd_dom_sf"/>
</dbReference>
<feature type="transmembrane region" description="Helical" evidence="13">
    <location>
        <begin position="164"/>
        <end position="183"/>
    </location>
</feature>
<dbReference type="SUPFAM" id="SSF51735">
    <property type="entry name" value="NAD(P)-binding Rossmann-fold domains"/>
    <property type="match status" value="1"/>
</dbReference>
<dbReference type="Proteomes" id="UP000451471">
    <property type="component" value="Unassembled WGS sequence"/>
</dbReference>
<feature type="transmembrane region" description="Helical" evidence="13">
    <location>
        <begin position="279"/>
        <end position="295"/>
    </location>
</feature>
<dbReference type="InterPro" id="IPR006037">
    <property type="entry name" value="RCK_C"/>
</dbReference>
<evidence type="ECO:0000313" key="16">
    <source>
        <dbReference type="EMBL" id="MWG34289.1"/>
    </source>
</evidence>
<dbReference type="InterPro" id="IPR003148">
    <property type="entry name" value="RCK_N"/>
</dbReference>
<evidence type="ECO:0000256" key="6">
    <source>
        <dbReference type="ARBA" id="ARBA00022538"/>
    </source>
</evidence>
<keyword evidence="5" id="KW-1003">Cell membrane</keyword>
<dbReference type="InterPro" id="IPR006036">
    <property type="entry name" value="K_uptake_TrkA"/>
</dbReference>
<proteinExistence type="predicted"/>
<dbReference type="Gene3D" id="1.20.1530.20">
    <property type="match status" value="1"/>
</dbReference>
<evidence type="ECO:0000256" key="4">
    <source>
        <dbReference type="ARBA" id="ARBA00022449"/>
    </source>
</evidence>
<dbReference type="RefSeq" id="WP_368279930.1">
    <property type="nucleotide sequence ID" value="NZ_WSZK01000015.1"/>
</dbReference>
<sequence>MASELIPLVAGIIALGVVSQILGDRFRTPSIIFLIAAGLLLGPVSGFFLPEPIVSQATFGESLSAIVGLSVAIIVFEGAFHLKIDKLREAPAETIRLVTVGAVIALVGTAIVVKLALPAEWDVAFLIGALLVATGPTVIAPILEVVPARDRVEAALETEGIVNDVTAAIIAVVVFEVVIGHTGESGLVAGFVERLGIGMLVGVVVAGGLYYAIRYVDLSPQSAPQNARLLVLAGALVSYGAADYFATEAGLPAVATAGILLGNADLPYEEDITDFKGDITLIVLSFVFIALAALLQPQEVIDLGIGGIIVVVVVAVVIRPLLVFVSLFGDRFTTGEKLFMSFVGPRGIIPASVATLFAVELRAEAAGIRAGDIAGTAAEAAALDSAATLLVGTVFLVIMATVVFEAGLARYIAEYLDIIPMRAIIIGGGTVGRALADRLEDRGENVVIVEETVEILELARNEGHTVMQGDGTDIDVLQSAGAGKASTLVAATGDDDVNLLVSQLADSRFDIETIVSRVNNANNVDAFEDLGVRTVAPTTATAQAIDNLIERPALAKWTSGIGENGDVQEVEVTSEDLVGRSVREVGPELPGGCLITLVARDGEVQVPNADFVLDRGDRITIIGDRESVREAMVFCHPE</sequence>
<keyword evidence="7 13" id="KW-0812">Transmembrane</keyword>
<dbReference type="InterPro" id="IPR006153">
    <property type="entry name" value="Cation/H_exchanger_TM"/>
</dbReference>
<keyword evidence="11" id="KW-0406">Ion transport</keyword>
<evidence type="ECO:0000256" key="12">
    <source>
        <dbReference type="ARBA" id="ARBA00023136"/>
    </source>
</evidence>
<dbReference type="PANTHER" id="PTHR32507">
    <property type="entry name" value="NA(+)/H(+) ANTIPORTER 1"/>
    <property type="match status" value="1"/>
</dbReference>
<comment type="function">
    <text evidence="1">Part of a potassium transport system.</text>
</comment>
<dbReference type="Gene3D" id="3.30.70.1450">
    <property type="entry name" value="Regulator of K+ conductance, C-terminal domain"/>
    <property type="match status" value="1"/>
</dbReference>
<comment type="subcellular location">
    <subcellularLocation>
        <location evidence="2">Cell membrane</location>
        <topology evidence="2">Multi-pass membrane protein</topology>
    </subcellularLocation>
</comment>
<keyword evidence="6" id="KW-0633">Potassium transport</keyword>
<dbReference type="GO" id="GO:0015297">
    <property type="term" value="F:antiporter activity"/>
    <property type="evidence" value="ECO:0007669"/>
    <property type="project" value="UniProtKB-KW"/>
</dbReference>
<protein>
    <submittedName>
        <fullName evidence="16">Potassium transporter</fullName>
    </submittedName>
</protein>
<evidence type="ECO:0000256" key="8">
    <source>
        <dbReference type="ARBA" id="ARBA00022958"/>
    </source>
</evidence>
<feature type="transmembrane region" description="Helical" evidence="13">
    <location>
        <begin position="389"/>
        <end position="413"/>
    </location>
</feature>
<dbReference type="EMBL" id="WSZK01000015">
    <property type="protein sequence ID" value="MWG34289.1"/>
    <property type="molecule type" value="Genomic_DNA"/>
</dbReference>
<dbReference type="InterPro" id="IPR036721">
    <property type="entry name" value="RCK_C_sf"/>
</dbReference>
<evidence type="ECO:0000256" key="13">
    <source>
        <dbReference type="SAM" id="Phobius"/>
    </source>
</evidence>
<accession>A0A6B0GLF1</accession>
<feature type="transmembrane region" description="Helical" evidence="13">
    <location>
        <begin position="307"/>
        <end position="329"/>
    </location>
</feature>
<evidence type="ECO:0000256" key="11">
    <source>
        <dbReference type="ARBA" id="ARBA00023065"/>
    </source>
</evidence>
<feature type="transmembrane region" description="Helical" evidence="13">
    <location>
        <begin position="6"/>
        <end position="23"/>
    </location>
</feature>
<dbReference type="PROSITE" id="PS51201">
    <property type="entry name" value="RCK_N"/>
    <property type="match status" value="1"/>
</dbReference>
<dbReference type="Pfam" id="PF02254">
    <property type="entry name" value="TrkA_N"/>
    <property type="match status" value="1"/>
</dbReference>
<keyword evidence="9 13" id="KW-1133">Transmembrane helix</keyword>
<dbReference type="GO" id="GO:0005886">
    <property type="term" value="C:plasma membrane"/>
    <property type="evidence" value="ECO:0007669"/>
    <property type="project" value="UniProtKB-SubCell"/>
</dbReference>
<evidence type="ECO:0000313" key="17">
    <source>
        <dbReference type="Proteomes" id="UP000451471"/>
    </source>
</evidence>
<feature type="transmembrane region" description="Helical" evidence="13">
    <location>
        <begin position="123"/>
        <end position="143"/>
    </location>
</feature>
<dbReference type="SUPFAM" id="SSF116726">
    <property type="entry name" value="TrkA C-terminal domain-like"/>
    <property type="match status" value="1"/>
</dbReference>
<dbReference type="Gene3D" id="3.40.50.720">
    <property type="entry name" value="NAD(P)-binding Rossmann-like Domain"/>
    <property type="match status" value="1"/>
</dbReference>